<organism evidence="3 4">
    <name type="scientific">Aquibium pacificus</name>
    <dbReference type="NCBI Taxonomy" id="3153579"/>
    <lineage>
        <taxon>Bacteria</taxon>
        <taxon>Pseudomonadati</taxon>
        <taxon>Pseudomonadota</taxon>
        <taxon>Alphaproteobacteria</taxon>
        <taxon>Hyphomicrobiales</taxon>
        <taxon>Phyllobacteriaceae</taxon>
        <taxon>Aquibium</taxon>
    </lineage>
</organism>
<evidence type="ECO:0000313" key="4">
    <source>
        <dbReference type="Proteomes" id="UP001556692"/>
    </source>
</evidence>
<keyword evidence="1" id="KW-0732">Signal</keyword>
<accession>A0ABV3SQM4</accession>
<sequence length="128" mass="13277">MRTILAAVAILAAGTGLSSAQDATTTSAVSAYTEVEDGAMMVTTFNLTVDDLDDMDIVGANGDEIGEVDDVLMNASGEIVAVSAEVGGFLGIGDTEVVFPLDQLTLQGDEFVTSLTKEQVEALEERVD</sequence>
<dbReference type="InterPro" id="IPR027275">
    <property type="entry name" value="PRC-brl_dom"/>
</dbReference>
<dbReference type="PANTHER" id="PTHR36505">
    <property type="entry name" value="BLR1072 PROTEIN"/>
    <property type="match status" value="1"/>
</dbReference>
<feature type="domain" description="PRC-barrel" evidence="2">
    <location>
        <begin position="49"/>
        <end position="119"/>
    </location>
</feature>
<keyword evidence="4" id="KW-1185">Reference proteome</keyword>
<name>A0ABV3SQM4_9HYPH</name>
<dbReference type="Gene3D" id="2.30.30.240">
    <property type="entry name" value="PRC-barrel domain"/>
    <property type="match status" value="1"/>
</dbReference>
<feature type="signal peptide" evidence="1">
    <location>
        <begin position="1"/>
        <end position="20"/>
    </location>
</feature>
<dbReference type="InterPro" id="IPR011033">
    <property type="entry name" value="PRC_barrel-like_sf"/>
</dbReference>
<proteinExistence type="predicted"/>
<protein>
    <submittedName>
        <fullName evidence="3">PRC-barrel domain-containing protein</fullName>
    </submittedName>
</protein>
<reference evidence="3 4" key="1">
    <citation type="submission" date="2024-05" db="EMBL/GenBank/DDBJ databases">
        <authorList>
            <person name="Jiang F."/>
        </authorList>
    </citation>
    <scope>NUCLEOTIDE SEQUENCE [LARGE SCALE GENOMIC DNA]</scope>
    <source>
        <strain evidence="3 4">LZ166</strain>
    </source>
</reference>
<evidence type="ECO:0000313" key="3">
    <source>
        <dbReference type="EMBL" id="MEX0409106.1"/>
    </source>
</evidence>
<dbReference type="PANTHER" id="PTHR36505:SF1">
    <property type="entry name" value="BLR1072 PROTEIN"/>
    <property type="match status" value="1"/>
</dbReference>
<evidence type="ECO:0000259" key="2">
    <source>
        <dbReference type="Pfam" id="PF05239"/>
    </source>
</evidence>
<gene>
    <name evidence="3" type="ORF">ABGN05_26030</name>
</gene>
<dbReference type="EMBL" id="JBDPGJ010000007">
    <property type="protein sequence ID" value="MEX0409106.1"/>
    <property type="molecule type" value="Genomic_DNA"/>
</dbReference>
<evidence type="ECO:0000256" key="1">
    <source>
        <dbReference type="SAM" id="SignalP"/>
    </source>
</evidence>
<dbReference type="Proteomes" id="UP001556692">
    <property type="component" value="Unassembled WGS sequence"/>
</dbReference>
<feature type="chain" id="PRO_5046161459" evidence="1">
    <location>
        <begin position="21"/>
        <end position="128"/>
    </location>
</feature>
<dbReference type="Pfam" id="PF05239">
    <property type="entry name" value="PRC"/>
    <property type="match status" value="1"/>
</dbReference>
<comment type="caution">
    <text evidence="3">The sequence shown here is derived from an EMBL/GenBank/DDBJ whole genome shotgun (WGS) entry which is preliminary data.</text>
</comment>
<dbReference type="SUPFAM" id="SSF50346">
    <property type="entry name" value="PRC-barrel domain"/>
    <property type="match status" value="1"/>
</dbReference>
<dbReference type="RefSeq" id="WP_367956945.1">
    <property type="nucleotide sequence ID" value="NZ_JBDPGJ010000007.1"/>
</dbReference>